<evidence type="ECO:0000256" key="2">
    <source>
        <dbReference type="ARBA" id="ARBA00022475"/>
    </source>
</evidence>
<sequence length="514" mass="58060">MNKKSRTEYSILNIMTGLGGYMINTIIGLICRMVFTRTLAADYLGINGLFTNILTMLSLAELGIGSAIVFALYKPLAENDEEKIASLVKFYGSCYKVIGIVVAVIGVLLMPFLNLLIPEQPNIKESIYLIYGLYLFNTATTYFFSYRSSLIIAAQQNYIVIGINYFIAIIQSIIQMIWLIVTKEYIGYLIITSTGTMVYNVLISYIAKRKFPYIVKKNIKPLIHEEKRELIQNVRALVVWKLSGLLVNSTDNIIITYFSGLATVGISSNYTLLTNTLNSLLNQFFNGITASVGNLNASESVEKKMQIFHTINLANYWLFGWASIGIFVVSTDVVRLMFGVDYVLPTSIPFVLALNFYMVGIQNAVWTFGNTLGLFRQGRYLQIVTAGINLVCSIWLGKKWGLFGILLATAIARLFTGTWYDSFKLYKYGFGKSVWPYYRKRVFYFVLLIVTGGVCYQLGGLATFTATGNLVFKFIICCIVPNLIFGILFYRSKEFQYYRNLLGRILGKIYKKGN</sequence>
<evidence type="ECO:0000256" key="4">
    <source>
        <dbReference type="ARBA" id="ARBA00022989"/>
    </source>
</evidence>
<keyword evidence="4 6" id="KW-1133">Transmembrane helix</keyword>
<keyword evidence="2" id="KW-1003">Cell membrane</keyword>
<evidence type="ECO:0000256" key="5">
    <source>
        <dbReference type="ARBA" id="ARBA00023136"/>
    </source>
</evidence>
<keyword evidence="3 6" id="KW-0812">Transmembrane</keyword>
<feature type="transmembrane region" description="Helical" evidence="6">
    <location>
        <begin position="380"/>
        <end position="396"/>
    </location>
</feature>
<feature type="transmembrane region" description="Helical" evidence="6">
    <location>
        <begin position="12"/>
        <end position="35"/>
    </location>
</feature>
<dbReference type="GO" id="GO:0005886">
    <property type="term" value="C:plasma membrane"/>
    <property type="evidence" value="ECO:0007669"/>
    <property type="project" value="UniProtKB-SubCell"/>
</dbReference>
<feature type="transmembrane region" description="Helical" evidence="6">
    <location>
        <begin position="442"/>
        <end position="464"/>
    </location>
</feature>
<protein>
    <recommendedName>
        <fullName evidence="9">Sugar translocase</fullName>
    </recommendedName>
</protein>
<feature type="transmembrane region" description="Helical" evidence="6">
    <location>
        <begin position="128"/>
        <end position="146"/>
    </location>
</feature>
<evidence type="ECO:0000313" key="7">
    <source>
        <dbReference type="EMBL" id="PLT55874.1"/>
    </source>
</evidence>
<evidence type="ECO:0000256" key="3">
    <source>
        <dbReference type="ARBA" id="ARBA00022692"/>
    </source>
</evidence>
<feature type="transmembrane region" description="Helical" evidence="6">
    <location>
        <begin position="350"/>
        <end position="368"/>
    </location>
</feature>
<accession>A0A2N5NJ46</accession>
<organism evidence="7 8">
    <name type="scientific">Mediterraneibacter gnavus</name>
    <name type="common">Ruminococcus gnavus</name>
    <dbReference type="NCBI Taxonomy" id="33038"/>
    <lineage>
        <taxon>Bacteria</taxon>
        <taxon>Bacillati</taxon>
        <taxon>Bacillota</taxon>
        <taxon>Clostridia</taxon>
        <taxon>Lachnospirales</taxon>
        <taxon>Lachnospiraceae</taxon>
        <taxon>Mediterraneibacter</taxon>
    </lineage>
</organism>
<dbReference type="EMBL" id="NIHM01000007">
    <property type="protein sequence ID" value="PLT55874.1"/>
    <property type="molecule type" value="Genomic_DNA"/>
</dbReference>
<feature type="transmembrane region" description="Helical" evidence="6">
    <location>
        <begin position="55"/>
        <end position="73"/>
    </location>
</feature>
<dbReference type="InterPro" id="IPR050833">
    <property type="entry name" value="Poly_Biosynth_Transport"/>
</dbReference>
<dbReference type="Proteomes" id="UP000234849">
    <property type="component" value="Unassembled WGS sequence"/>
</dbReference>
<name>A0A2N5NJ46_MEDGN</name>
<feature type="transmembrane region" description="Helical" evidence="6">
    <location>
        <begin position="186"/>
        <end position="207"/>
    </location>
</feature>
<dbReference type="RefSeq" id="WP_101879506.1">
    <property type="nucleotide sequence ID" value="NZ_NIHM01000007.1"/>
</dbReference>
<gene>
    <name evidence="7" type="ORF">CDL18_06755</name>
</gene>
<evidence type="ECO:0000256" key="6">
    <source>
        <dbReference type="SAM" id="Phobius"/>
    </source>
</evidence>
<reference evidence="7 8" key="1">
    <citation type="journal article" date="2017" name="Genome Med.">
        <title>A novel Ruminococcus gnavus clade enriched in inflammatory bowel disease patients.</title>
        <authorList>
            <person name="Hall A.B."/>
            <person name="Yassour M."/>
            <person name="Sauk J."/>
            <person name="Garner A."/>
            <person name="Jiang X."/>
            <person name="Arthur T."/>
            <person name="Lagoudas G.K."/>
            <person name="Vatanen T."/>
            <person name="Fornelos N."/>
            <person name="Wilson R."/>
            <person name="Bertha M."/>
            <person name="Cohen M."/>
            <person name="Garber J."/>
            <person name="Khalili H."/>
            <person name="Gevers D."/>
            <person name="Ananthakrishnan A.N."/>
            <person name="Kugathasan S."/>
            <person name="Lander E.S."/>
            <person name="Blainey P."/>
            <person name="Vlamakis H."/>
            <person name="Xavier R.J."/>
            <person name="Huttenhower C."/>
        </authorList>
    </citation>
    <scope>NUCLEOTIDE SEQUENCE [LARGE SCALE GENOMIC DNA]</scope>
    <source>
        <strain evidence="7 8">RJX1118</strain>
    </source>
</reference>
<dbReference type="PANTHER" id="PTHR30250">
    <property type="entry name" value="PST FAMILY PREDICTED COLANIC ACID TRANSPORTER"/>
    <property type="match status" value="1"/>
</dbReference>
<feature type="transmembrane region" description="Helical" evidence="6">
    <location>
        <begin position="402"/>
        <end position="421"/>
    </location>
</feature>
<comment type="caution">
    <text evidence="7">The sequence shown here is derived from an EMBL/GenBank/DDBJ whole genome shotgun (WGS) entry which is preliminary data.</text>
</comment>
<feature type="transmembrane region" description="Helical" evidence="6">
    <location>
        <begin position="470"/>
        <end position="490"/>
    </location>
</feature>
<evidence type="ECO:0000313" key="8">
    <source>
        <dbReference type="Proteomes" id="UP000234849"/>
    </source>
</evidence>
<feature type="transmembrane region" description="Helical" evidence="6">
    <location>
        <begin position="313"/>
        <end position="338"/>
    </location>
</feature>
<dbReference type="AlphaFoldDB" id="A0A2N5NJ46"/>
<proteinExistence type="predicted"/>
<keyword evidence="5 6" id="KW-0472">Membrane</keyword>
<feature type="transmembrane region" description="Helical" evidence="6">
    <location>
        <begin position="158"/>
        <end position="180"/>
    </location>
</feature>
<evidence type="ECO:0008006" key="9">
    <source>
        <dbReference type="Google" id="ProtNLM"/>
    </source>
</evidence>
<feature type="transmembrane region" description="Helical" evidence="6">
    <location>
        <begin position="94"/>
        <end position="116"/>
    </location>
</feature>
<dbReference type="PANTHER" id="PTHR30250:SF26">
    <property type="entry name" value="PSMA PROTEIN"/>
    <property type="match status" value="1"/>
</dbReference>
<evidence type="ECO:0000256" key="1">
    <source>
        <dbReference type="ARBA" id="ARBA00004651"/>
    </source>
</evidence>
<comment type="subcellular location">
    <subcellularLocation>
        <location evidence="1">Cell membrane</location>
        <topology evidence="1">Multi-pass membrane protein</topology>
    </subcellularLocation>
</comment>